<dbReference type="GO" id="GO:0008171">
    <property type="term" value="F:O-methyltransferase activity"/>
    <property type="evidence" value="ECO:0007669"/>
    <property type="project" value="InterPro"/>
</dbReference>
<comment type="similarity">
    <text evidence="4">Belongs to the class I-like SAM-binding methyltransferase superfamily. Cation-dependent O-methyltransferase family.</text>
</comment>
<dbReference type="SUPFAM" id="SSF53335">
    <property type="entry name" value="S-adenosyl-L-methionine-dependent methyltransferases"/>
    <property type="match status" value="1"/>
</dbReference>
<evidence type="ECO:0000256" key="2">
    <source>
        <dbReference type="ARBA" id="ARBA00022679"/>
    </source>
</evidence>
<dbReference type="PANTHER" id="PTHR10509:SF14">
    <property type="entry name" value="CAFFEOYL-COA O-METHYLTRANSFERASE 3-RELATED"/>
    <property type="match status" value="1"/>
</dbReference>
<name>A0A077WWK1_9FUNG</name>
<dbReference type="InterPro" id="IPR018247">
    <property type="entry name" value="EF_Hand_1_Ca_BS"/>
</dbReference>
<evidence type="ECO:0008006" key="6">
    <source>
        <dbReference type="Google" id="ProtNLM"/>
    </source>
</evidence>
<dbReference type="PROSITE" id="PS51682">
    <property type="entry name" value="SAM_OMT_I"/>
    <property type="match status" value="1"/>
</dbReference>
<dbReference type="InterPro" id="IPR029063">
    <property type="entry name" value="SAM-dependent_MTases_sf"/>
</dbReference>
<dbReference type="GO" id="GO:0032259">
    <property type="term" value="P:methylation"/>
    <property type="evidence" value="ECO:0007669"/>
    <property type="project" value="UniProtKB-KW"/>
</dbReference>
<accession>A0A077WWK1</accession>
<reference evidence="5" key="1">
    <citation type="journal article" date="2014" name="Genome Announc.">
        <title>De novo whole-genome sequence and genome annotation of Lichtheimia ramosa.</title>
        <authorList>
            <person name="Linde J."/>
            <person name="Schwartze V."/>
            <person name="Binder U."/>
            <person name="Lass-Florl C."/>
            <person name="Voigt K."/>
            <person name="Horn F."/>
        </authorList>
    </citation>
    <scope>NUCLEOTIDE SEQUENCE</scope>
    <source>
        <strain evidence="5">JMRC FSU:6197</strain>
    </source>
</reference>
<proteinExistence type="inferred from homology"/>
<protein>
    <recommendedName>
        <fullName evidence="6">O-methyltransferase</fullName>
    </recommendedName>
</protein>
<dbReference type="InterPro" id="IPR002935">
    <property type="entry name" value="SAM_O-MeTrfase"/>
</dbReference>
<dbReference type="Pfam" id="PF01596">
    <property type="entry name" value="Methyltransf_3"/>
    <property type="match status" value="1"/>
</dbReference>
<dbReference type="GO" id="GO:0008757">
    <property type="term" value="F:S-adenosylmethionine-dependent methyltransferase activity"/>
    <property type="evidence" value="ECO:0007669"/>
    <property type="project" value="TreeGrafter"/>
</dbReference>
<keyword evidence="2" id="KW-0808">Transferase</keyword>
<evidence type="ECO:0000256" key="3">
    <source>
        <dbReference type="ARBA" id="ARBA00022691"/>
    </source>
</evidence>
<evidence type="ECO:0000313" key="5">
    <source>
        <dbReference type="EMBL" id="CDS11197.1"/>
    </source>
</evidence>
<dbReference type="OrthoDB" id="10251242at2759"/>
<evidence type="ECO:0000256" key="1">
    <source>
        <dbReference type="ARBA" id="ARBA00022603"/>
    </source>
</evidence>
<gene>
    <name evidence="5" type="ORF">LRAMOSA03460</name>
</gene>
<keyword evidence="1" id="KW-0489">Methyltransferase</keyword>
<organism evidence="5">
    <name type="scientific">Lichtheimia ramosa</name>
    <dbReference type="NCBI Taxonomy" id="688394"/>
    <lineage>
        <taxon>Eukaryota</taxon>
        <taxon>Fungi</taxon>
        <taxon>Fungi incertae sedis</taxon>
        <taxon>Mucoromycota</taxon>
        <taxon>Mucoromycotina</taxon>
        <taxon>Mucoromycetes</taxon>
        <taxon>Mucorales</taxon>
        <taxon>Lichtheimiaceae</taxon>
        <taxon>Lichtheimia</taxon>
    </lineage>
</organism>
<dbReference type="Gene3D" id="3.40.50.150">
    <property type="entry name" value="Vaccinia Virus protein VP39"/>
    <property type="match status" value="1"/>
</dbReference>
<dbReference type="EMBL" id="LK023346">
    <property type="protein sequence ID" value="CDS11197.1"/>
    <property type="molecule type" value="Genomic_DNA"/>
</dbReference>
<keyword evidence="3" id="KW-0949">S-adenosyl-L-methionine</keyword>
<dbReference type="PANTHER" id="PTHR10509">
    <property type="entry name" value="O-METHYLTRANSFERASE-RELATED"/>
    <property type="match status" value="1"/>
</dbReference>
<dbReference type="InterPro" id="IPR050362">
    <property type="entry name" value="Cation-dep_OMT"/>
</dbReference>
<dbReference type="CDD" id="cd02440">
    <property type="entry name" value="AdoMet_MTases"/>
    <property type="match status" value="1"/>
</dbReference>
<sequence length="274" mass="30977">MHRISRSLSQYHRLLPTPCYLTRFHSTNSLASTVSNDMGRLRFEEEKYTTDLSSPFPAPIQQSLSNLVDETVKTFSNAHMMVSETQGKLLYQLTQLINARRVLELGTFTGYSTLAMASALPDNDTTATVISLDRNEQAQAVAKKYIQEAQLENKVDFRLGKALDLMQDLVQEDPSRQFDLIFLDANKSGYISYFDYIMDHNMLADRGIMIADNVLFFGQVHRVAGYSETSSEASKNILSTAKKAHKFNQHVLSDPRVQVVVLPIFDGVSIIRKR</sequence>
<dbReference type="AlphaFoldDB" id="A0A077WWK1"/>
<evidence type="ECO:0000256" key="4">
    <source>
        <dbReference type="ARBA" id="ARBA00023453"/>
    </source>
</evidence>
<dbReference type="PROSITE" id="PS00018">
    <property type="entry name" value="EF_HAND_1"/>
    <property type="match status" value="1"/>
</dbReference>